<protein>
    <recommendedName>
        <fullName evidence="4">DUF4244 domain-containing protein</fullName>
    </recommendedName>
</protein>
<dbReference type="RefSeq" id="WP_214056553.1">
    <property type="nucleotide sequence ID" value="NZ_BAAAHS010000213.1"/>
</dbReference>
<reference evidence="2 3" key="1">
    <citation type="submission" date="2021-05" db="EMBL/GenBank/DDBJ databases">
        <title>Complete genome of Nocardioides aquaticus KCTC 9944T isolated from meromictic and hypersaline Ekho Lake, Antarctica.</title>
        <authorList>
            <person name="Hwang K."/>
            <person name="Kim K.M."/>
            <person name="Choe H."/>
        </authorList>
    </citation>
    <scope>NUCLEOTIDE SEQUENCE [LARGE SCALE GENOMIC DNA]</scope>
    <source>
        <strain evidence="2 3">KCTC 9944</strain>
    </source>
</reference>
<evidence type="ECO:0000313" key="3">
    <source>
        <dbReference type="Proteomes" id="UP000679307"/>
    </source>
</evidence>
<gene>
    <name evidence="2" type="ORF">ENKNEFLB_03535</name>
</gene>
<organism evidence="2 3">
    <name type="scientific">Nocardioides aquaticus</name>
    <dbReference type="NCBI Taxonomy" id="160826"/>
    <lineage>
        <taxon>Bacteria</taxon>
        <taxon>Bacillati</taxon>
        <taxon>Actinomycetota</taxon>
        <taxon>Actinomycetes</taxon>
        <taxon>Propionibacteriales</taxon>
        <taxon>Nocardioidaceae</taxon>
        <taxon>Nocardioides</taxon>
    </lineage>
</organism>
<keyword evidence="1" id="KW-0812">Transmembrane</keyword>
<dbReference type="Proteomes" id="UP000679307">
    <property type="component" value="Chromosome"/>
</dbReference>
<accession>A0ABX8EM11</accession>
<dbReference type="EMBL" id="CP075371">
    <property type="protein sequence ID" value="QVT81127.1"/>
    <property type="molecule type" value="Genomic_DNA"/>
</dbReference>
<evidence type="ECO:0000256" key="1">
    <source>
        <dbReference type="SAM" id="Phobius"/>
    </source>
</evidence>
<keyword evidence="1" id="KW-0472">Membrane</keyword>
<evidence type="ECO:0008006" key="4">
    <source>
        <dbReference type="Google" id="ProtNLM"/>
    </source>
</evidence>
<sequence>MTPILLLLVRLHLALAAPGRPRRRDERGDVPGWVMVTVMSAGVVAVLTPLLRTELSEMLRNALNSVR</sequence>
<feature type="transmembrane region" description="Helical" evidence="1">
    <location>
        <begin position="32"/>
        <end position="51"/>
    </location>
</feature>
<name>A0ABX8EM11_9ACTN</name>
<evidence type="ECO:0000313" key="2">
    <source>
        <dbReference type="EMBL" id="QVT81127.1"/>
    </source>
</evidence>
<keyword evidence="3" id="KW-1185">Reference proteome</keyword>
<proteinExistence type="predicted"/>
<keyword evidence="1" id="KW-1133">Transmembrane helix</keyword>